<proteinExistence type="predicted"/>
<reference evidence="2 3" key="1">
    <citation type="submission" date="2019-03" db="EMBL/GenBank/DDBJ databases">
        <title>Genomic Encyclopedia of Type Strains, Phase IV (KMG-IV): sequencing the most valuable type-strain genomes for metagenomic binning, comparative biology and taxonomic classification.</title>
        <authorList>
            <person name="Goeker M."/>
        </authorList>
    </citation>
    <scope>NUCLEOTIDE SEQUENCE [LARGE SCALE GENOMIC DNA]</scope>
    <source>
        <strain evidence="2 3">DSM 21944</strain>
    </source>
</reference>
<keyword evidence="3" id="KW-1185">Reference proteome</keyword>
<organism evidence="2 3">
    <name type="scientific">Pseudofulvimonas gallinarii</name>
    <dbReference type="NCBI Taxonomy" id="634155"/>
    <lineage>
        <taxon>Bacteria</taxon>
        <taxon>Pseudomonadati</taxon>
        <taxon>Pseudomonadota</taxon>
        <taxon>Gammaproteobacteria</taxon>
        <taxon>Lysobacterales</taxon>
        <taxon>Rhodanobacteraceae</taxon>
        <taxon>Pseudofulvimonas</taxon>
    </lineage>
</organism>
<evidence type="ECO:0000313" key="2">
    <source>
        <dbReference type="EMBL" id="TCS92065.1"/>
    </source>
</evidence>
<dbReference type="SUPFAM" id="SSF56634">
    <property type="entry name" value="Heme-dependent catalase-like"/>
    <property type="match status" value="1"/>
</dbReference>
<sequence length="63" mass="6366">MSKPSDTKPTYLTTDFGAPVPDNQNSLTAGPRGLSVALDGDTVLVGAYGEDDGGADTGAAYVF</sequence>
<feature type="non-terminal residue" evidence="2">
    <location>
        <position position="63"/>
    </location>
</feature>
<dbReference type="Proteomes" id="UP000294599">
    <property type="component" value="Unassembled WGS sequence"/>
</dbReference>
<dbReference type="InterPro" id="IPR020835">
    <property type="entry name" value="Catalase_sf"/>
</dbReference>
<dbReference type="Gene3D" id="4.10.91.20">
    <property type="match status" value="1"/>
</dbReference>
<dbReference type="GO" id="GO:0020037">
    <property type="term" value="F:heme binding"/>
    <property type="evidence" value="ECO:0007669"/>
    <property type="project" value="InterPro"/>
</dbReference>
<evidence type="ECO:0000256" key="1">
    <source>
        <dbReference type="SAM" id="MobiDB-lite"/>
    </source>
</evidence>
<gene>
    <name evidence="2" type="ORF">EDC25_1415</name>
</gene>
<protein>
    <submittedName>
        <fullName evidence="2">FG-GAP repeat protein</fullName>
    </submittedName>
</protein>
<comment type="caution">
    <text evidence="2">The sequence shown here is derived from an EMBL/GenBank/DDBJ whole genome shotgun (WGS) entry which is preliminary data.</text>
</comment>
<dbReference type="InterPro" id="IPR013517">
    <property type="entry name" value="FG-GAP"/>
</dbReference>
<name>A0A4R3KZM5_9GAMM</name>
<dbReference type="Pfam" id="PF14312">
    <property type="entry name" value="FG-GAP_2"/>
    <property type="match status" value="1"/>
</dbReference>
<accession>A0A4R3KZM5</accession>
<dbReference type="EMBL" id="SMAF01000041">
    <property type="protein sequence ID" value="TCS92065.1"/>
    <property type="molecule type" value="Genomic_DNA"/>
</dbReference>
<evidence type="ECO:0000313" key="3">
    <source>
        <dbReference type="Proteomes" id="UP000294599"/>
    </source>
</evidence>
<dbReference type="RefSeq" id="WP_207905721.1">
    <property type="nucleotide sequence ID" value="NZ_SMAF01000041.1"/>
</dbReference>
<feature type="region of interest" description="Disordered" evidence="1">
    <location>
        <begin position="1"/>
        <end position="30"/>
    </location>
</feature>
<dbReference type="AlphaFoldDB" id="A0A4R3KZM5"/>